<name>A0A1C6TU49_9ACTN</name>
<reference evidence="2" key="1">
    <citation type="submission" date="2016-06" db="EMBL/GenBank/DDBJ databases">
        <authorList>
            <person name="Varghese N."/>
            <person name="Submissions Spin"/>
        </authorList>
    </citation>
    <scope>NUCLEOTIDE SEQUENCE [LARGE SCALE GENOMIC DNA]</scope>
    <source>
        <strain evidence="2">DSM 44814</strain>
    </source>
</reference>
<keyword evidence="2" id="KW-1185">Reference proteome</keyword>
<dbReference type="Proteomes" id="UP000199696">
    <property type="component" value="Unassembled WGS sequence"/>
</dbReference>
<sequence>MPLRILAGPRGPDYLWRMAGETRAERLTLISEVRPGGGAPLVLRRPLLVQPGQRYWLDADNSALTVEDAAGDRCSFPCAYETGPDAPR</sequence>
<proteinExistence type="predicted"/>
<accession>A0A1C6TU49</accession>
<dbReference type="AlphaFoldDB" id="A0A1C6TU49"/>
<protein>
    <submittedName>
        <fullName evidence="1">Uncharacterized protein</fullName>
    </submittedName>
</protein>
<gene>
    <name evidence="1" type="ORF">GA0070604_0840</name>
</gene>
<evidence type="ECO:0000313" key="1">
    <source>
        <dbReference type="EMBL" id="SCL45199.1"/>
    </source>
</evidence>
<dbReference type="EMBL" id="FMHY01000002">
    <property type="protein sequence ID" value="SCL45199.1"/>
    <property type="molecule type" value="Genomic_DNA"/>
</dbReference>
<organism evidence="1 2">
    <name type="scientific">Micromonospora eburnea</name>
    <dbReference type="NCBI Taxonomy" id="227316"/>
    <lineage>
        <taxon>Bacteria</taxon>
        <taxon>Bacillati</taxon>
        <taxon>Actinomycetota</taxon>
        <taxon>Actinomycetes</taxon>
        <taxon>Micromonosporales</taxon>
        <taxon>Micromonosporaceae</taxon>
        <taxon>Micromonospora</taxon>
    </lineage>
</organism>
<evidence type="ECO:0000313" key="2">
    <source>
        <dbReference type="Proteomes" id="UP000199696"/>
    </source>
</evidence>